<protein>
    <submittedName>
        <fullName evidence="3">ATPase</fullName>
    </submittedName>
</protein>
<dbReference type="Proteomes" id="UP000036958">
    <property type="component" value="Unassembled WGS sequence"/>
</dbReference>
<dbReference type="AlphaFoldDB" id="A0A0L8V492"/>
<keyword evidence="4" id="KW-1185">Reference proteome</keyword>
<organism evidence="3 4">
    <name type="scientific">Sunxiuqinia dokdonensis</name>
    <dbReference type="NCBI Taxonomy" id="1409788"/>
    <lineage>
        <taxon>Bacteria</taxon>
        <taxon>Pseudomonadati</taxon>
        <taxon>Bacteroidota</taxon>
        <taxon>Bacteroidia</taxon>
        <taxon>Marinilabiliales</taxon>
        <taxon>Prolixibacteraceae</taxon>
        <taxon>Sunxiuqinia</taxon>
    </lineage>
</organism>
<reference evidence="4" key="1">
    <citation type="submission" date="2015-07" db="EMBL/GenBank/DDBJ databases">
        <title>Genome sequencing of Sunxiuqinia dokdonensis strain SK.</title>
        <authorList>
            <person name="Ahn S."/>
            <person name="Kim B.-C."/>
        </authorList>
    </citation>
    <scope>NUCLEOTIDE SEQUENCE [LARGE SCALE GENOMIC DNA]</scope>
    <source>
        <strain evidence="4">SK</strain>
    </source>
</reference>
<dbReference type="PATRIC" id="fig|1409788.3.peg.4130"/>
<feature type="domain" description="Activator of Hsp90 ATPase homologue 1/2-like C-terminal" evidence="2">
    <location>
        <begin position="12"/>
        <end position="125"/>
    </location>
</feature>
<evidence type="ECO:0000259" key="2">
    <source>
        <dbReference type="Pfam" id="PF08327"/>
    </source>
</evidence>
<dbReference type="InterPro" id="IPR023393">
    <property type="entry name" value="START-like_dom_sf"/>
</dbReference>
<comment type="caution">
    <text evidence="3">The sequence shown here is derived from an EMBL/GenBank/DDBJ whole genome shotgun (WGS) entry which is preliminary data.</text>
</comment>
<evidence type="ECO:0000256" key="1">
    <source>
        <dbReference type="ARBA" id="ARBA00006817"/>
    </source>
</evidence>
<comment type="similarity">
    <text evidence="1">Belongs to the AHA1 family.</text>
</comment>
<dbReference type="Gene3D" id="3.30.530.20">
    <property type="match status" value="1"/>
</dbReference>
<sequence length="126" mass="14631">MKNYKKYFRLAADPADVYNALTNQVMIEIWTGEDVVMEEKPDTEFSLWDGSICGKNLEFVKNHKIVQEWYFGEQDEPSIVTIKLHKDGAGTSMEVVHTNIPDEAYDNIAEGWKEDYFDALNQLFEE</sequence>
<gene>
    <name evidence="3" type="ORF">NC99_40420</name>
</gene>
<dbReference type="Pfam" id="PF08327">
    <property type="entry name" value="AHSA1"/>
    <property type="match status" value="1"/>
</dbReference>
<evidence type="ECO:0000313" key="3">
    <source>
        <dbReference type="EMBL" id="KOH43153.1"/>
    </source>
</evidence>
<dbReference type="InterPro" id="IPR013538">
    <property type="entry name" value="ASHA1/2-like_C"/>
</dbReference>
<dbReference type="OrthoDB" id="1445093at2"/>
<name>A0A0L8V492_9BACT</name>
<accession>A0A0L8V492</accession>
<evidence type="ECO:0000313" key="4">
    <source>
        <dbReference type="Proteomes" id="UP000036958"/>
    </source>
</evidence>
<dbReference type="EMBL" id="LGIA01000198">
    <property type="protein sequence ID" value="KOH43153.1"/>
    <property type="molecule type" value="Genomic_DNA"/>
</dbReference>
<dbReference type="SUPFAM" id="SSF55961">
    <property type="entry name" value="Bet v1-like"/>
    <property type="match status" value="1"/>
</dbReference>
<dbReference type="RefSeq" id="WP_053187409.1">
    <property type="nucleotide sequence ID" value="NZ_LGIA01000198.1"/>
</dbReference>
<dbReference type="STRING" id="1409788.NC99_40420"/>
<proteinExistence type="inferred from homology"/>